<evidence type="ECO:0000313" key="2">
    <source>
        <dbReference type="EMBL" id="OLF15578.1"/>
    </source>
</evidence>
<keyword evidence="3" id="KW-1185">Reference proteome</keyword>
<dbReference type="Proteomes" id="UP000185596">
    <property type="component" value="Unassembled WGS sequence"/>
</dbReference>
<dbReference type="AlphaFoldDB" id="A0A1Q8CMJ2"/>
<dbReference type="Gene3D" id="3.30.450.30">
    <property type="entry name" value="Dynein light chain 2a, cytoplasmic"/>
    <property type="match status" value="1"/>
</dbReference>
<feature type="domain" description="Roadblock/LAMTOR2" evidence="1">
    <location>
        <begin position="16"/>
        <end position="123"/>
    </location>
</feature>
<dbReference type="OrthoDB" id="3689598at2"/>
<reference evidence="2 3" key="1">
    <citation type="submission" date="2016-12" db="EMBL/GenBank/DDBJ databases">
        <title>The draft genome sequence of Actinophytocola sp. 11-183.</title>
        <authorList>
            <person name="Wang W."/>
            <person name="Yuan L."/>
        </authorList>
    </citation>
    <scope>NUCLEOTIDE SEQUENCE [LARGE SCALE GENOMIC DNA]</scope>
    <source>
        <strain evidence="2 3">11-183</strain>
    </source>
</reference>
<protein>
    <recommendedName>
        <fullName evidence="1">Roadblock/LAMTOR2 domain-containing protein</fullName>
    </recommendedName>
</protein>
<dbReference type="SMART" id="SM00960">
    <property type="entry name" value="Robl_LC7"/>
    <property type="match status" value="1"/>
</dbReference>
<comment type="caution">
    <text evidence="2">The sequence shown here is derived from an EMBL/GenBank/DDBJ whole genome shotgun (WGS) entry which is preliminary data.</text>
</comment>
<gene>
    <name evidence="2" type="ORF">BU204_20885</name>
</gene>
<dbReference type="SUPFAM" id="SSF103196">
    <property type="entry name" value="Roadblock/LC7 domain"/>
    <property type="match status" value="1"/>
</dbReference>
<organism evidence="2 3">
    <name type="scientific">Actinophytocola xanthii</name>
    <dbReference type="NCBI Taxonomy" id="1912961"/>
    <lineage>
        <taxon>Bacteria</taxon>
        <taxon>Bacillati</taxon>
        <taxon>Actinomycetota</taxon>
        <taxon>Actinomycetes</taxon>
        <taxon>Pseudonocardiales</taxon>
        <taxon>Pseudonocardiaceae</taxon>
    </lineage>
</organism>
<dbReference type="STRING" id="1912961.BU204_20885"/>
<evidence type="ECO:0000313" key="3">
    <source>
        <dbReference type="Proteomes" id="UP000185596"/>
    </source>
</evidence>
<dbReference type="RefSeq" id="WP_143229629.1">
    <property type="nucleotide sequence ID" value="NZ_MSIE01000039.1"/>
</dbReference>
<evidence type="ECO:0000259" key="1">
    <source>
        <dbReference type="SMART" id="SM00960"/>
    </source>
</evidence>
<dbReference type="InterPro" id="IPR004942">
    <property type="entry name" value="Roadblock/LAMTOR2_dom"/>
</dbReference>
<accession>A0A1Q8CMJ2</accession>
<proteinExistence type="predicted"/>
<sequence length="153" mass="15675">MSVRAVHVQLQDPAAVAELLQRMRATVRDIAGAVVASHDGLVVASDIDPVVEVAANETVGRRSRSAPEDTAHKTSAMAAVAAGLGAQFTQAAGSGTMQAVTFEGNRGCTGVFPLTSALLLVLIGAPQVTMGRFVVASKQALAAMLGPQPDTQR</sequence>
<name>A0A1Q8CMJ2_9PSEU</name>
<dbReference type="EMBL" id="MSIE01000039">
    <property type="protein sequence ID" value="OLF15578.1"/>
    <property type="molecule type" value="Genomic_DNA"/>
</dbReference>